<sequence length="115" mass="13317">MKSKKILKKILLSLLFLIAAFVTYSLIPRVGHSQNSYAEPLMKANPLSISFQEELRKFAQDTATKTEVVIALMNNEIIFEKGNTKKLINLHSARKSIMRYPCGFKNQRYLRKKNR</sequence>
<evidence type="ECO:0000313" key="2">
    <source>
        <dbReference type="Proteomes" id="UP001196136"/>
    </source>
</evidence>
<reference evidence="1 2" key="1">
    <citation type="submission" date="2021-08" db="EMBL/GenBank/DDBJ databases">
        <title>Muricauda profundi sp. nov., a marine bacterium isolated from deep seawater of the Mariana Trench.</title>
        <authorList>
            <person name="Wei Y."/>
        </authorList>
    </citation>
    <scope>NUCLEOTIDE SEQUENCE [LARGE SCALE GENOMIC DNA]</scope>
    <source>
        <strain evidence="1 2">W52</strain>
    </source>
</reference>
<keyword evidence="2" id="KW-1185">Reference proteome</keyword>
<evidence type="ECO:0000313" key="1">
    <source>
        <dbReference type="EMBL" id="MBW8201184.1"/>
    </source>
</evidence>
<dbReference type="Proteomes" id="UP001196136">
    <property type="component" value="Unassembled WGS sequence"/>
</dbReference>
<accession>A0ABS7EW26</accession>
<evidence type="ECO:0008006" key="3">
    <source>
        <dbReference type="Google" id="ProtNLM"/>
    </source>
</evidence>
<organism evidence="1 2">
    <name type="scientific">Flagellimonas abyssi</name>
    <dbReference type="NCBI Taxonomy" id="2864871"/>
    <lineage>
        <taxon>Bacteria</taxon>
        <taxon>Pseudomonadati</taxon>
        <taxon>Bacteroidota</taxon>
        <taxon>Flavobacteriia</taxon>
        <taxon>Flavobacteriales</taxon>
        <taxon>Flavobacteriaceae</taxon>
        <taxon>Flagellimonas</taxon>
    </lineage>
</organism>
<dbReference type="RefSeq" id="WP_220114623.1">
    <property type="nucleotide sequence ID" value="NZ_JAHZSV010000026.1"/>
</dbReference>
<name>A0ABS7EW26_9FLAO</name>
<dbReference type="EMBL" id="JAHZSV010000026">
    <property type="protein sequence ID" value="MBW8201184.1"/>
    <property type="molecule type" value="Genomic_DNA"/>
</dbReference>
<gene>
    <name evidence="1" type="ORF">K1F36_15255</name>
</gene>
<proteinExistence type="predicted"/>
<comment type="caution">
    <text evidence="1">The sequence shown here is derived from an EMBL/GenBank/DDBJ whole genome shotgun (WGS) entry which is preliminary data.</text>
</comment>
<protein>
    <recommendedName>
        <fullName evidence="3">Beta-lactamase-related domain-containing protein</fullName>
    </recommendedName>
</protein>